<gene>
    <name evidence="2" type="ORF">CVO96_08060</name>
</gene>
<comment type="caution">
    <text evidence="2">The sequence shown here is derived from an EMBL/GenBank/DDBJ whole genome shotgun (WGS) entry which is preliminary data.</text>
</comment>
<dbReference type="InterPro" id="IPR010869">
    <property type="entry name" value="DUF1501"/>
</dbReference>
<dbReference type="OrthoDB" id="9779968at2"/>
<evidence type="ECO:0008006" key="4">
    <source>
        <dbReference type="Google" id="ProtNLM"/>
    </source>
</evidence>
<evidence type="ECO:0000313" key="3">
    <source>
        <dbReference type="Proteomes" id="UP000236379"/>
    </source>
</evidence>
<dbReference type="PANTHER" id="PTHR43737">
    <property type="entry name" value="BLL7424 PROTEIN"/>
    <property type="match status" value="1"/>
</dbReference>
<protein>
    <recommendedName>
        <fullName evidence="4">DUF1501 domain-containing protein</fullName>
    </recommendedName>
</protein>
<dbReference type="RefSeq" id="WP_103311787.1">
    <property type="nucleotide sequence ID" value="NZ_PPPD01000001.1"/>
</dbReference>
<dbReference type="PANTHER" id="PTHR43737:SF1">
    <property type="entry name" value="DUF1501 DOMAIN-CONTAINING PROTEIN"/>
    <property type="match status" value="1"/>
</dbReference>
<evidence type="ECO:0000313" key="2">
    <source>
        <dbReference type="EMBL" id="PNY81344.1"/>
    </source>
</evidence>
<feature type="chain" id="PRO_5014398642" description="DUF1501 domain-containing protein" evidence="1">
    <location>
        <begin position="31"/>
        <end position="421"/>
    </location>
</feature>
<dbReference type="AlphaFoldDB" id="A0A2K3UXU4"/>
<feature type="signal peptide" evidence="1">
    <location>
        <begin position="1"/>
        <end position="30"/>
    </location>
</feature>
<dbReference type="EMBL" id="PPPD01000001">
    <property type="protein sequence ID" value="PNY81344.1"/>
    <property type="molecule type" value="Genomic_DNA"/>
</dbReference>
<sequence>MQTNRRGFLMGCSAAIAALSGARLGTLALAAPDAGNGHALVVLFLRGGWDALNVLPPLDGPDRGIYEAARPGLKLPRSGERAALPLGDQFGLHPAMAPLRELYQAGALGLVTATGLTGETRSHFDAMDFIERGSSGEVGLGPLGDGWLARHLASAPGAAGGVDVLSPALSVGGSPAASLRGQDALALQDAGDFRLDDSPEGRRWLEEALSGLYRGESWLHRAGQHTLRDLRMIAGAQLAAPKGYPDSELGHSLGTVAQILRAGLGVRVATVDFGGWDTHEYQGDGGQGHLAELLGELSTALHAFWADVSGAGLGGRVTVIVQSEFGRRLTQNASGGTDHGHGGLSLLLGAGVKGGRIHGRWPGLAPGALYDGADLAVTTDYRQVLGEVLGGPAGNPHLDKVFPGFKAGPALGVVNGPAAGG</sequence>
<dbReference type="PROSITE" id="PS51318">
    <property type="entry name" value="TAT"/>
    <property type="match status" value="1"/>
</dbReference>
<organism evidence="2 3">
    <name type="scientific">Deinococcus koreensis</name>
    <dbReference type="NCBI Taxonomy" id="2054903"/>
    <lineage>
        <taxon>Bacteria</taxon>
        <taxon>Thermotogati</taxon>
        <taxon>Deinococcota</taxon>
        <taxon>Deinococci</taxon>
        <taxon>Deinococcales</taxon>
        <taxon>Deinococcaceae</taxon>
        <taxon>Deinococcus</taxon>
    </lineage>
</organism>
<dbReference type="Pfam" id="PF07394">
    <property type="entry name" value="DUF1501"/>
    <property type="match status" value="1"/>
</dbReference>
<keyword evidence="1" id="KW-0732">Signal</keyword>
<dbReference type="Proteomes" id="UP000236379">
    <property type="component" value="Unassembled WGS sequence"/>
</dbReference>
<reference evidence="2 3" key="1">
    <citation type="submission" date="2018-01" db="EMBL/GenBank/DDBJ databases">
        <title>Deinococcus koreensis sp. nov., a radiation-resistant bacterium isolated from river water.</title>
        <authorList>
            <person name="Choi A."/>
        </authorList>
    </citation>
    <scope>NUCLEOTIDE SEQUENCE [LARGE SCALE GENOMIC DNA]</scope>
    <source>
        <strain evidence="2 3">SJW1-2</strain>
    </source>
</reference>
<keyword evidence="3" id="KW-1185">Reference proteome</keyword>
<name>A0A2K3UXU4_9DEIO</name>
<proteinExistence type="predicted"/>
<evidence type="ECO:0000256" key="1">
    <source>
        <dbReference type="SAM" id="SignalP"/>
    </source>
</evidence>
<accession>A0A2K3UXU4</accession>
<dbReference type="InterPro" id="IPR006311">
    <property type="entry name" value="TAT_signal"/>
</dbReference>